<dbReference type="AlphaFoldDB" id="A0A8J3YQ57"/>
<dbReference type="Gene3D" id="2.115.10.20">
    <property type="entry name" value="Glycosyl hydrolase domain, family 43"/>
    <property type="match status" value="1"/>
</dbReference>
<protein>
    <submittedName>
        <fullName evidence="1">Uncharacterized protein</fullName>
    </submittedName>
</protein>
<gene>
    <name evidence="1" type="ORF">Val02_51740</name>
</gene>
<proteinExistence type="predicted"/>
<evidence type="ECO:0000313" key="1">
    <source>
        <dbReference type="EMBL" id="GIJ48288.1"/>
    </source>
</evidence>
<dbReference type="SUPFAM" id="SSF75005">
    <property type="entry name" value="Arabinanase/levansucrase/invertase"/>
    <property type="match status" value="1"/>
</dbReference>
<dbReference type="InterPro" id="IPR023296">
    <property type="entry name" value="Glyco_hydro_beta-prop_sf"/>
</dbReference>
<sequence length="345" mass="37974">MRLLPVEDPPPEHRLRLDEQHRLLAIVKEVFAELVREEPPPHGSTVLTAGLARAHFGQRASMEGLPLPGSAPAAVVVPAPGRGDGYWAGASSVVHDGAGGYAAGYRVRNGHDGHDQTVLARSADGERFETVAVLERERFGARWMQRPALVRTGDGWRLFVCCGAPESKRWWIETLQSPDLEGFATAASRRTFPDEAAYGVKDPVVRLVDGTWHAWICCHPLDVPGAEDRMFTGWATSPDGWDWTWRGTVLRGRPGAWDARGARLTTFLPDGRAGYDGRATAEENWFERTAVATPTGDGRFAALPDSPVVDARYLDVLALPDGGVRIYYEARLPDLSHELRTELIR</sequence>
<accession>A0A8J3YQ57</accession>
<evidence type="ECO:0000313" key="2">
    <source>
        <dbReference type="Proteomes" id="UP000619260"/>
    </source>
</evidence>
<reference evidence="1" key="1">
    <citation type="submission" date="2021-01" db="EMBL/GenBank/DDBJ databases">
        <title>Whole genome shotgun sequence of Virgisporangium aliadipatigenens NBRC 105644.</title>
        <authorList>
            <person name="Komaki H."/>
            <person name="Tamura T."/>
        </authorList>
    </citation>
    <scope>NUCLEOTIDE SEQUENCE</scope>
    <source>
        <strain evidence="1">NBRC 105644</strain>
    </source>
</reference>
<comment type="caution">
    <text evidence="1">The sequence shown here is derived from an EMBL/GenBank/DDBJ whole genome shotgun (WGS) entry which is preliminary data.</text>
</comment>
<organism evidence="1 2">
    <name type="scientific">Virgisporangium aliadipatigenens</name>
    <dbReference type="NCBI Taxonomy" id="741659"/>
    <lineage>
        <taxon>Bacteria</taxon>
        <taxon>Bacillati</taxon>
        <taxon>Actinomycetota</taxon>
        <taxon>Actinomycetes</taxon>
        <taxon>Micromonosporales</taxon>
        <taxon>Micromonosporaceae</taxon>
        <taxon>Virgisporangium</taxon>
    </lineage>
</organism>
<name>A0A8J3YQ57_9ACTN</name>
<dbReference type="Proteomes" id="UP000619260">
    <property type="component" value="Unassembled WGS sequence"/>
</dbReference>
<dbReference type="EMBL" id="BOPF01000020">
    <property type="protein sequence ID" value="GIJ48288.1"/>
    <property type="molecule type" value="Genomic_DNA"/>
</dbReference>
<keyword evidence="2" id="KW-1185">Reference proteome</keyword>